<dbReference type="AlphaFoldDB" id="D1P8A8"/>
<protein>
    <submittedName>
        <fullName evidence="1">Phage head completion protein (GPL)</fullName>
    </submittedName>
</protein>
<accession>D1P8A8</accession>
<organism evidence="1 2">
    <name type="scientific">Providencia rustigianii DSM 4541</name>
    <dbReference type="NCBI Taxonomy" id="500637"/>
    <lineage>
        <taxon>Bacteria</taxon>
        <taxon>Pseudomonadati</taxon>
        <taxon>Pseudomonadota</taxon>
        <taxon>Gammaproteobacteria</taxon>
        <taxon>Enterobacterales</taxon>
        <taxon>Morganellaceae</taxon>
        <taxon>Providencia</taxon>
    </lineage>
</organism>
<dbReference type="RefSeq" id="WP_006816464.1">
    <property type="nucleotide sequence ID" value="NZ_GG703827.1"/>
</dbReference>
<dbReference type="InterPro" id="IPR009225">
    <property type="entry name" value="Phage_head_completion_GpL"/>
</dbReference>
<proteinExistence type="predicted"/>
<keyword evidence="2" id="KW-1185">Reference proteome</keyword>
<sequence>MDFVSPEQVKEENEVLKSDDFFPAINTADFREQMRVDGTVTPHRLINSLKNAIIETNRELLEWKKKEIGLGYQSLESVPANKIHEGESSESELVYLYRRAVFCSAKANITERYRDIDTTPSGNKKADALEPNIDDLQRDALWAIQRIKGATHNIVELI</sequence>
<dbReference type="EMBL" id="ABXV02000099">
    <property type="protein sequence ID" value="EFB70377.1"/>
    <property type="molecule type" value="Genomic_DNA"/>
</dbReference>
<dbReference type="eggNOG" id="ENOG5032SDV">
    <property type="taxonomic scope" value="Bacteria"/>
</dbReference>
<dbReference type="STRING" id="500637.PROVRUST_08489"/>
<name>D1P8A8_9GAMM</name>
<evidence type="ECO:0000313" key="2">
    <source>
        <dbReference type="Proteomes" id="UP000005512"/>
    </source>
</evidence>
<dbReference type="Pfam" id="PF05926">
    <property type="entry name" value="Phage_GPL"/>
    <property type="match status" value="1"/>
</dbReference>
<gene>
    <name evidence="1" type="ORF">PROVRUST_08489</name>
</gene>
<reference evidence="1" key="1">
    <citation type="submission" date="2009-12" db="EMBL/GenBank/DDBJ databases">
        <authorList>
            <person name="Weinstock G."/>
            <person name="Sodergren E."/>
            <person name="Clifton S."/>
            <person name="Fulton L."/>
            <person name="Fulton B."/>
            <person name="Courtney L."/>
            <person name="Fronick C."/>
            <person name="Harrison M."/>
            <person name="Strong C."/>
            <person name="Farmer C."/>
            <person name="Delahaunty K."/>
            <person name="Markovic C."/>
            <person name="Hall O."/>
            <person name="Minx P."/>
            <person name="Tomlinson C."/>
            <person name="Mitreva M."/>
            <person name="Nelson J."/>
            <person name="Hou S."/>
            <person name="Wollam A."/>
            <person name="Pepin K.H."/>
            <person name="Johnson M."/>
            <person name="Bhonagiri V."/>
            <person name="Nash W.E."/>
            <person name="Warren W."/>
            <person name="Chinwalla A."/>
            <person name="Mardis E.R."/>
            <person name="Wilson R.K."/>
        </authorList>
    </citation>
    <scope>NUCLEOTIDE SEQUENCE [LARGE SCALE GENOMIC DNA]</scope>
    <source>
        <strain evidence="1">DSM 4541</strain>
    </source>
</reference>
<comment type="caution">
    <text evidence="1">The sequence shown here is derived from an EMBL/GenBank/DDBJ whole genome shotgun (WGS) entry which is preliminary data.</text>
</comment>
<evidence type="ECO:0000313" key="1">
    <source>
        <dbReference type="EMBL" id="EFB70377.1"/>
    </source>
</evidence>
<dbReference type="HOGENOM" id="CLU_109291_1_2_6"/>
<dbReference type="Proteomes" id="UP000005512">
    <property type="component" value="Unassembled WGS sequence"/>
</dbReference>